<evidence type="ECO:0000313" key="1">
    <source>
        <dbReference type="EMBL" id="TBT87355.1"/>
    </source>
</evidence>
<sequence>MGLERAAVTTGVLDVAEHAALVTSARAGAMATFTGIIRDHDPEAAGEVVGIDYSHHPDAGAVLGRIAERVIGELDPAGEASVALSHRVGRLNVGEVALVCAVATPHRAEAFALCSALVEAVKAELPIWKHQTEASGRRVWSNLGLGDGA</sequence>
<dbReference type="GO" id="GO:0006777">
    <property type="term" value="P:Mo-molybdopterin cofactor biosynthetic process"/>
    <property type="evidence" value="ECO:0007669"/>
    <property type="project" value="InterPro"/>
</dbReference>
<name>A0A4Q9KI30_9ACTN</name>
<dbReference type="OrthoDB" id="9794429at2"/>
<accession>A0A4Q9KI30</accession>
<dbReference type="InterPro" id="IPR036563">
    <property type="entry name" value="MoaE_sf"/>
</dbReference>
<keyword evidence="2" id="KW-1185">Reference proteome</keyword>
<dbReference type="Pfam" id="PF02391">
    <property type="entry name" value="MoaE"/>
    <property type="match status" value="1"/>
</dbReference>
<dbReference type="PANTHER" id="PTHR23404">
    <property type="entry name" value="MOLYBDOPTERIN SYNTHASE RELATED"/>
    <property type="match status" value="1"/>
</dbReference>
<dbReference type="InterPro" id="IPR003448">
    <property type="entry name" value="Mopterin_biosynth_MoaE"/>
</dbReference>
<evidence type="ECO:0000313" key="2">
    <source>
        <dbReference type="Proteomes" id="UP000292373"/>
    </source>
</evidence>
<dbReference type="EMBL" id="SDMQ01000002">
    <property type="protein sequence ID" value="TBT87355.1"/>
    <property type="molecule type" value="Genomic_DNA"/>
</dbReference>
<dbReference type="RefSeq" id="WP_131167141.1">
    <property type="nucleotide sequence ID" value="NZ_CANLBI010000001.1"/>
</dbReference>
<proteinExistence type="predicted"/>
<reference evidence="1 2" key="1">
    <citation type="submission" date="2019-01" db="EMBL/GenBank/DDBJ databases">
        <title>Lactibacter flavus gen. nov., sp. nov., a novel bacterium of the family Propionibacteriaceae isolated from raw milk and dairy products.</title>
        <authorList>
            <person name="Huptas C."/>
            <person name="Wenning M."/>
            <person name="Breitenwieser F."/>
            <person name="Doll E."/>
            <person name="Von Neubeck M."/>
            <person name="Busse H.-J."/>
            <person name="Scherer S."/>
        </authorList>
    </citation>
    <scope>NUCLEOTIDE SEQUENCE [LARGE SCALE GENOMIC DNA]</scope>
    <source>
        <strain evidence="1 2">KCTC 33808</strain>
    </source>
</reference>
<dbReference type="Gene3D" id="3.90.1170.40">
    <property type="entry name" value="Molybdopterin biosynthesis MoaE subunit"/>
    <property type="match status" value="1"/>
</dbReference>
<dbReference type="Proteomes" id="UP000292373">
    <property type="component" value="Unassembled WGS sequence"/>
</dbReference>
<protein>
    <submittedName>
        <fullName evidence="1">Molybdenum cofactor biosynthesis protein MoaE</fullName>
    </submittedName>
</protein>
<dbReference type="CDD" id="cd00756">
    <property type="entry name" value="MoaE"/>
    <property type="match status" value="1"/>
</dbReference>
<organism evidence="1 2">
    <name type="scientific">Propioniciclava sinopodophylli</name>
    <dbReference type="NCBI Taxonomy" id="1837344"/>
    <lineage>
        <taxon>Bacteria</taxon>
        <taxon>Bacillati</taxon>
        <taxon>Actinomycetota</taxon>
        <taxon>Actinomycetes</taxon>
        <taxon>Propionibacteriales</taxon>
        <taxon>Propionibacteriaceae</taxon>
        <taxon>Propioniciclava</taxon>
    </lineage>
</organism>
<dbReference type="AlphaFoldDB" id="A0A4Q9KI30"/>
<comment type="caution">
    <text evidence="1">The sequence shown here is derived from an EMBL/GenBank/DDBJ whole genome shotgun (WGS) entry which is preliminary data.</text>
</comment>
<gene>
    <name evidence="1" type="ORF">ET989_03340</name>
</gene>
<dbReference type="SUPFAM" id="SSF54690">
    <property type="entry name" value="Molybdopterin synthase subunit MoaE"/>
    <property type="match status" value="1"/>
</dbReference>